<dbReference type="EMBL" id="LAZR01006502">
    <property type="protein sequence ID" value="KKM91670.1"/>
    <property type="molecule type" value="Genomic_DNA"/>
</dbReference>
<dbReference type="SUPFAM" id="SSF50447">
    <property type="entry name" value="Translation proteins"/>
    <property type="match status" value="1"/>
</dbReference>
<sequence>MKKNWVKLNLFYIGKSKKHQIFRAKQWNSNLTKILKNPVYDENYEKIGYVKDIFGPIDQPFISIKTLPDQQIDPNLKLYTKFNFQHKLNKQ</sequence>
<reference evidence="1" key="1">
    <citation type="journal article" date="2015" name="Nature">
        <title>Complex archaea that bridge the gap between prokaryotes and eukaryotes.</title>
        <authorList>
            <person name="Spang A."/>
            <person name="Saw J.H."/>
            <person name="Jorgensen S.L."/>
            <person name="Zaremba-Niedzwiedzka K."/>
            <person name="Martijn J."/>
            <person name="Lind A.E."/>
            <person name="van Eijk R."/>
            <person name="Schleper C."/>
            <person name="Guy L."/>
            <person name="Ettema T.J."/>
        </authorList>
    </citation>
    <scope>NUCLEOTIDE SEQUENCE</scope>
</reference>
<dbReference type="GO" id="GO:0042254">
    <property type="term" value="P:ribosome biogenesis"/>
    <property type="evidence" value="ECO:0007669"/>
    <property type="project" value="InterPro"/>
</dbReference>
<dbReference type="Pfam" id="PF04410">
    <property type="entry name" value="Gar1"/>
    <property type="match status" value="1"/>
</dbReference>
<evidence type="ECO:0008006" key="2">
    <source>
        <dbReference type="Google" id="ProtNLM"/>
    </source>
</evidence>
<dbReference type="InterPro" id="IPR038664">
    <property type="entry name" value="Gar1/Naf1_Cbf5-bd_sf"/>
</dbReference>
<dbReference type="Gene3D" id="2.40.10.230">
    <property type="entry name" value="Probable tRNA pseudouridine synthase domain"/>
    <property type="match status" value="1"/>
</dbReference>
<evidence type="ECO:0000313" key="1">
    <source>
        <dbReference type="EMBL" id="KKM91670.1"/>
    </source>
</evidence>
<dbReference type="AlphaFoldDB" id="A0A0F9NS26"/>
<comment type="caution">
    <text evidence="1">The sequence shown here is derived from an EMBL/GenBank/DDBJ whole genome shotgun (WGS) entry which is preliminary data.</text>
</comment>
<protein>
    <recommendedName>
        <fullName evidence="2">H/ACA RNA-protein complex component Gar1</fullName>
    </recommendedName>
</protein>
<proteinExistence type="predicted"/>
<dbReference type="InterPro" id="IPR007504">
    <property type="entry name" value="H/ACA_rnp_Gar1/Naf1"/>
</dbReference>
<accession>A0A0F9NS26</accession>
<gene>
    <name evidence="1" type="ORF">LCGC14_1226150</name>
</gene>
<dbReference type="InterPro" id="IPR009000">
    <property type="entry name" value="Transl_B-barrel_sf"/>
</dbReference>
<organism evidence="1">
    <name type="scientific">marine sediment metagenome</name>
    <dbReference type="NCBI Taxonomy" id="412755"/>
    <lineage>
        <taxon>unclassified sequences</taxon>
        <taxon>metagenomes</taxon>
        <taxon>ecological metagenomes</taxon>
    </lineage>
</organism>
<name>A0A0F9NS26_9ZZZZ</name>
<dbReference type="GO" id="GO:0001522">
    <property type="term" value="P:pseudouridine synthesis"/>
    <property type="evidence" value="ECO:0007669"/>
    <property type="project" value="InterPro"/>
</dbReference>